<keyword evidence="1" id="KW-1133">Transmembrane helix</keyword>
<keyword evidence="1" id="KW-0812">Transmembrane</keyword>
<dbReference type="STRING" id="688269.Theth_0879"/>
<dbReference type="AlphaFoldDB" id="F7YYD9"/>
<dbReference type="PROSITE" id="PS51257">
    <property type="entry name" value="PROKAR_LIPOPROTEIN"/>
    <property type="match status" value="1"/>
</dbReference>
<keyword evidence="3" id="KW-1185">Reference proteome</keyword>
<accession>F7YYD9</accession>
<feature type="transmembrane region" description="Helical" evidence="1">
    <location>
        <begin position="12"/>
        <end position="31"/>
    </location>
</feature>
<organism evidence="2 3">
    <name type="scientific">Pseudothermotoga thermarum DSM 5069</name>
    <dbReference type="NCBI Taxonomy" id="688269"/>
    <lineage>
        <taxon>Bacteria</taxon>
        <taxon>Thermotogati</taxon>
        <taxon>Thermotogota</taxon>
        <taxon>Thermotogae</taxon>
        <taxon>Thermotogales</taxon>
        <taxon>Thermotogaceae</taxon>
        <taxon>Pseudothermotoga</taxon>
    </lineage>
</organism>
<name>F7YYD9_9THEM</name>
<evidence type="ECO:0000313" key="3">
    <source>
        <dbReference type="Proteomes" id="UP000006804"/>
    </source>
</evidence>
<protein>
    <submittedName>
        <fullName evidence="2">Uncharacterized protein</fullName>
    </submittedName>
</protein>
<dbReference type="Proteomes" id="UP000006804">
    <property type="component" value="Chromosome"/>
</dbReference>
<reference evidence="2 3" key="1">
    <citation type="submission" date="2010-11" db="EMBL/GenBank/DDBJ databases">
        <title>The complete genome of Thermotoga thermarum DSM 5069.</title>
        <authorList>
            <consortium name="US DOE Joint Genome Institute (JGI-PGF)"/>
            <person name="Lucas S."/>
            <person name="Copeland A."/>
            <person name="Lapidus A."/>
            <person name="Bruce D."/>
            <person name="Goodwin L."/>
            <person name="Pitluck S."/>
            <person name="Kyrpides N."/>
            <person name="Mavromatis K."/>
            <person name="Ivanova N."/>
            <person name="Zeytun A."/>
            <person name="Brettin T."/>
            <person name="Detter J.C."/>
            <person name="Tapia R."/>
            <person name="Han C."/>
            <person name="Land M."/>
            <person name="Hauser L."/>
            <person name="Markowitz V."/>
            <person name="Cheng J.-F."/>
            <person name="Hugenholtz P."/>
            <person name="Woyke T."/>
            <person name="Wu D."/>
            <person name="Spring S."/>
            <person name="Schroeder M."/>
            <person name="Brambilla E."/>
            <person name="Klenk H.-P."/>
            <person name="Eisen J.A."/>
        </authorList>
    </citation>
    <scope>NUCLEOTIDE SEQUENCE [LARGE SCALE GENOMIC DNA]</scope>
    <source>
        <strain evidence="2 3">DSM 5069</strain>
    </source>
</reference>
<dbReference type="PATRIC" id="fig|688269.3.peg.903"/>
<dbReference type="HOGENOM" id="CLU_1693980_0_0_0"/>
<evidence type="ECO:0000256" key="1">
    <source>
        <dbReference type="SAM" id="Phobius"/>
    </source>
</evidence>
<dbReference type="RefSeq" id="WP_013932185.1">
    <property type="nucleotide sequence ID" value="NC_015707.1"/>
</dbReference>
<sequence precursor="true">MARKPVSINRKIAIITALMIFVACAAYFNIYDYFRFVGLLQKVDSQLLVLTELDRNVSEKRGYLSRLESLVQPRISPMEFQDVAKNFGMKMIRNQDGSYRIEGTCNPKDVQQILEVFLANPNLRLKSLSISSSVEVPFQISALTHDLKILLVLEFWSVVDR</sequence>
<gene>
    <name evidence="2" type="ORF">Theth_0879</name>
</gene>
<dbReference type="EMBL" id="CP002351">
    <property type="protein sequence ID" value="AEH50963.1"/>
    <property type="molecule type" value="Genomic_DNA"/>
</dbReference>
<keyword evidence="1" id="KW-0472">Membrane</keyword>
<dbReference type="OrthoDB" id="48637at2"/>
<evidence type="ECO:0000313" key="2">
    <source>
        <dbReference type="EMBL" id="AEH50963.1"/>
    </source>
</evidence>
<proteinExistence type="predicted"/>
<dbReference type="KEGG" id="tta:Theth_0879"/>